<dbReference type="EMBL" id="JACCAE010000001">
    <property type="protein sequence ID" value="NYF96985.1"/>
    <property type="molecule type" value="Genomic_DNA"/>
</dbReference>
<keyword evidence="2" id="KW-1185">Reference proteome</keyword>
<gene>
    <name evidence="1" type="ORF">BJY20_000377</name>
</gene>
<evidence type="ECO:0000313" key="2">
    <source>
        <dbReference type="Proteomes" id="UP000554054"/>
    </source>
</evidence>
<organism evidence="1 2">
    <name type="scientific">Janibacter cremeus</name>
    <dbReference type="NCBI Taxonomy" id="1285192"/>
    <lineage>
        <taxon>Bacteria</taxon>
        <taxon>Bacillati</taxon>
        <taxon>Actinomycetota</taxon>
        <taxon>Actinomycetes</taxon>
        <taxon>Micrococcales</taxon>
        <taxon>Intrasporangiaceae</taxon>
        <taxon>Janibacter</taxon>
    </lineage>
</organism>
<dbReference type="Proteomes" id="UP000554054">
    <property type="component" value="Unassembled WGS sequence"/>
</dbReference>
<dbReference type="SUPFAM" id="SSF53474">
    <property type="entry name" value="alpha/beta-Hydrolases"/>
    <property type="match status" value="1"/>
</dbReference>
<protein>
    <submittedName>
        <fullName evidence="1">Acetyl esterase/lipase</fullName>
    </submittedName>
</protein>
<sequence length="249" mass="26109">MKGNSVAVGEHDALTRLLRDGSAGPAGPTTSYGPQADQLFETVGRPGAPVLVLIHGGYFRPEIDRVHARPQARALAQSGWQVVLAEYRRVPGAPFATIEDLTALDEHLRAAGVEVAAWVGHSAGATLALWRALTPGLPPVRALALAPVADLDAALTQHLGDDAVRDWLGVAPGDGPGVYGPLDPTRLLASRPEIAGQLHLVHGDADTTVPLAQTQGFGARSTVLAGAHHFDLIDPTSRHWPAVLEVIRG</sequence>
<dbReference type="InterPro" id="IPR029058">
    <property type="entry name" value="AB_hydrolase_fold"/>
</dbReference>
<dbReference type="Gene3D" id="3.40.50.1820">
    <property type="entry name" value="alpha/beta hydrolase"/>
    <property type="match status" value="1"/>
</dbReference>
<name>A0A852VT33_9MICO</name>
<dbReference type="AlphaFoldDB" id="A0A852VT33"/>
<evidence type="ECO:0000313" key="1">
    <source>
        <dbReference type="EMBL" id="NYF96985.1"/>
    </source>
</evidence>
<comment type="caution">
    <text evidence="1">The sequence shown here is derived from an EMBL/GenBank/DDBJ whole genome shotgun (WGS) entry which is preliminary data.</text>
</comment>
<dbReference type="RefSeq" id="WP_221935214.1">
    <property type="nucleotide sequence ID" value="NZ_JACCAE010000001.1"/>
</dbReference>
<accession>A0A852VT33</accession>
<proteinExistence type="predicted"/>
<reference evidence="1 2" key="1">
    <citation type="submission" date="2020-07" db="EMBL/GenBank/DDBJ databases">
        <title>Sequencing the genomes of 1000 actinobacteria strains.</title>
        <authorList>
            <person name="Klenk H.-P."/>
        </authorList>
    </citation>
    <scope>NUCLEOTIDE SEQUENCE [LARGE SCALE GENOMIC DNA]</scope>
    <source>
        <strain evidence="1 2">DSM 26154</strain>
    </source>
</reference>